<keyword evidence="4" id="KW-0732">Signal</keyword>
<evidence type="ECO:0000259" key="6">
    <source>
        <dbReference type="PROSITE" id="PS50983"/>
    </source>
</evidence>
<accession>A0ABV6JIX5</accession>
<keyword evidence="3" id="KW-0813">Transport</keyword>
<dbReference type="PANTHER" id="PTHR30532">
    <property type="entry name" value="IRON III DICITRATE-BINDING PERIPLASMIC PROTEIN"/>
    <property type="match status" value="1"/>
</dbReference>
<feature type="region of interest" description="Disordered" evidence="5">
    <location>
        <begin position="33"/>
        <end position="66"/>
    </location>
</feature>
<name>A0ABV6JIX5_9BACL</name>
<comment type="similarity">
    <text evidence="2">Belongs to the bacterial solute-binding protein 8 family.</text>
</comment>
<dbReference type="EMBL" id="JBHLVF010000047">
    <property type="protein sequence ID" value="MFC0395870.1"/>
    <property type="molecule type" value="Genomic_DNA"/>
</dbReference>
<dbReference type="Pfam" id="PF01497">
    <property type="entry name" value="Peripla_BP_2"/>
    <property type="match status" value="1"/>
</dbReference>
<evidence type="ECO:0000256" key="1">
    <source>
        <dbReference type="ARBA" id="ARBA00004196"/>
    </source>
</evidence>
<reference evidence="7 8" key="1">
    <citation type="submission" date="2024-09" db="EMBL/GenBank/DDBJ databases">
        <authorList>
            <person name="Sun Q."/>
            <person name="Mori K."/>
        </authorList>
    </citation>
    <scope>NUCLEOTIDE SEQUENCE [LARGE SCALE GENOMIC DNA]</scope>
    <source>
        <strain evidence="7 8">CCM 4839</strain>
    </source>
</reference>
<dbReference type="PROSITE" id="PS51257">
    <property type="entry name" value="PROKAR_LIPOPROTEIN"/>
    <property type="match status" value="1"/>
</dbReference>
<sequence length="343" mass="37564">MARLAGSRTNMLRGIIALLIVITALAGCGNAQEKQPEAEPSNTGNGAGTGSTNNNGGQTNGSSETRVVKDHFGEVEIPVKPRRVAAIYLEDYLVALGAEPIVQWYHPSWGKQDYLNLSVPQFDITGSIEALLEAAPDLIISDGYADAAIYEKYSKVAPTYRMPDAILESGSTEILTKIADLMGVPEKAEELIKDFEQKIADMKAKLQTAIGKESVAVLRLNIGEKDINLLGIKNRFVGSILYKELGLTAPKLVAEMDKFIDTLSMEKLPELDADHIIILTSNGTWTSPENQEAIDNLLNSPIWKSTPAVKNGKVYQVERTFWQSGAFQANQLKLKDLEKYLLQ</sequence>
<feature type="compositionally biased region" description="Low complexity" evidence="5">
    <location>
        <begin position="50"/>
        <end position="63"/>
    </location>
</feature>
<keyword evidence="8" id="KW-1185">Reference proteome</keyword>
<dbReference type="PANTHER" id="PTHR30532:SF24">
    <property type="entry name" value="FERRIC ENTEROBACTIN-BINDING PERIPLASMIC PROTEIN FEPB"/>
    <property type="match status" value="1"/>
</dbReference>
<evidence type="ECO:0000256" key="4">
    <source>
        <dbReference type="ARBA" id="ARBA00022729"/>
    </source>
</evidence>
<dbReference type="Gene3D" id="3.40.50.1980">
    <property type="entry name" value="Nitrogenase molybdenum iron protein domain"/>
    <property type="match status" value="2"/>
</dbReference>
<gene>
    <name evidence="7" type="ORF">ACFFJ8_31415</name>
</gene>
<protein>
    <submittedName>
        <fullName evidence="7">ABC transporter substrate-binding protein</fullName>
    </submittedName>
</protein>
<dbReference type="PROSITE" id="PS50983">
    <property type="entry name" value="FE_B12_PBP"/>
    <property type="match status" value="1"/>
</dbReference>
<comment type="caution">
    <text evidence="7">The sequence shown here is derived from an EMBL/GenBank/DDBJ whole genome shotgun (WGS) entry which is preliminary data.</text>
</comment>
<organism evidence="7 8">
    <name type="scientific">Paenibacillus mendelii</name>
    <dbReference type="NCBI Taxonomy" id="206163"/>
    <lineage>
        <taxon>Bacteria</taxon>
        <taxon>Bacillati</taxon>
        <taxon>Bacillota</taxon>
        <taxon>Bacilli</taxon>
        <taxon>Bacillales</taxon>
        <taxon>Paenibacillaceae</taxon>
        <taxon>Paenibacillus</taxon>
    </lineage>
</organism>
<dbReference type="SUPFAM" id="SSF53807">
    <property type="entry name" value="Helical backbone' metal receptor"/>
    <property type="match status" value="1"/>
</dbReference>
<evidence type="ECO:0000256" key="2">
    <source>
        <dbReference type="ARBA" id="ARBA00008814"/>
    </source>
</evidence>
<evidence type="ECO:0000313" key="7">
    <source>
        <dbReference type="EMBL" id="MFC0395870.1"/>
    </source>
</evidence>
<evidence type="ECO:0000256" key="3">
    <source>
        <dbReference type="ARBA" id="ARBA00022448"/>
    </source>
</evidence>
<evidence type="ECO:0000256" key="5">
    <source>
        <dbReference type="SAM" id="MobiDB-lite"/>
    </source>
</evidence>
<proteinExistence type="inferred from homology"/>
<comment type="subcellular location">
    <subcellularLocation>
        <location evidence="1">Cell envelope</location>
    </subcellularLocation>
</comment>
<evidence type="ECO:0000313" key="8">
    <source>
        <dbReference type="Proteomes" id="UP001589818"/>
    </source>
</evidence>
<dbReference type="Proteomes" id="UP001589818">
    <property type="component" value="Unassembled WGS sequence"/>
</dbReference>
<dbReference type="InterPro" id="IPR051313">
    <property type="entry name" value="Bact_iron-sidero_bind"/>
</dbReference>
<feature type="domain" description="Fe/B12 periplasmic-binding" evidence="6">
    <location>
        <begin position="81"/>
        <end position="343"/>
    </location>
</feature>
<dbReference type="InterPro" id="IPR002491">
    <property type="entry name" value="ABC_transptr_periplasmic_BD"/>
</dbReference>
<dbReference type="RefSeq" id="WP_204817553.1">
    <property type="nucleotide sequence ID" value="NZ_JANHOF010000002.1"/>
</dbReference>